<keyword evidence="10 14" id="KW-0408">Iron</keyword>
<dbReference type="EMBL" id="JPOS01000034">
    <property type="protein sequence ID" value="KGE87574.1"/>
    <property type="molecule type" value="Genomic_DNA"/>
</dbReference>
<dbReference type="EC" id="3.2.2.31" evidence="4 14"/>
<dbReference type="InterPro" id="IPR011257">
    <property type="entry name" value="DNA_glycosylase"/>
</dbReference>
<evidence type="ECO:0000256" key="5">
    <source>
        <dbReference type="ARBA" id="ARBA00022023"/>
    </source>
</evidence>
<dbReference type="InterPro" id="IPR044298">
    <property type="entry name" value="MIG/MutY"/>
</dbReference>
<keyword evidence="9" id="KW-0378">Hydrolase</keyword>
<keyword evidence="6" id="KW-0004">4Fe-4S</keyword>
<dbReference type="NCBIfam" id="TIGR01084">
    <property type="entry name" value="mutY"/>
    <property type="match status" value="1"/>
</dbReference>
<dbReference type="GO" id="GO:0006284">
    <property type="term" value="P:base-excision repair"/>
    <property type="evidence" value="ECO:0007669"/>
    <property type="project" value="UniProtKB-UniRule"/>
</dbReference>
<dbReference type="GO" id="GO:0000701">
    <property type="term" value="F:purine-specific mismatch base pair DNA N-glycosylase activity"/>
    <property type="evidence" value="ECO:0007669"/>
    <property type="project" value="UniProtKB-EC"/>
</dbReference>
<comment type="similarity">
    <text evidence="3 14">Belongs to the Nth/MutY family.</text>
</comment>
<organism evidence="16 17">
    <name type="scientific">Phaeodactylibacter xiamenensis</name>
    <dbReference type="NCBI Taxonomy" id="1524460"/>
    <lineage>
        <taxon>Bacteria</taxon>
        <taxon>Pseudomonadati</taxon>
        <taxon>Bacteroidota</taxon>
        <taxon>Saprospiria</taxon>
        <taxon>Saprospirales</taxon>
        <taxon>Haliscomenobacteraceae</taxon>
        <taxon>Phaeodactylibacter</taxon>
    </lineage>
</organism>
<dbReference type="Gene3D" id="1.10.340.30">
    <property type="entry name" value="Hypothetical protein, domain 2"/>
    <property type="match status" value="1"/>
</dbReference>
<evidence type="ECO:0000256" key="11">
    <source>
        <dbReference type="ARBA" id="ARBA00023014"/>
    </source>
</evidence>
<evidence type="ECO:0000256" key="7">
    <source>
        <dbReference type="ARBA" id="ARBA00022723"/>
    </source>
</evidence>
<dbReference type="InterPro" id="IPR003265">
    <property type="entry name" value="HhH-GPD_domain"/>
</dbReference>
<dbReference type="SMART" id="SM00478">
    <property type="entry name" value="ENDO3c"/>
    <property type="match status" value="1"/>
</dbReference>
<keyword evidence="11" id="KW-0411">Iron-sulfur</keyword>
<reference evidence="16 17" key="1">
    <citation type="journal article" date="2014" name="Int. J. Syst. Evol. Microbiol.">
        <title>Phaeodactylibacter xiamenensis gen. nov., sp. nov., a member of the family Saprospiraceae isolated from the marine alga Phaeodactylum tricornutum.</title>
        <authorList>
            <person name="Chen Z.Jr."/>
            <person name="Lei X."/>
            <person name="Lai Q."/>
            <person name="Li Y."/>
            <person name="Zhang B."/>
            <person name="Zhang J."/>
            <person name="Zhang H."/>
            <person name="Yang L."/>
            <person name="Zheng W."/>
            <person name="Tian Y."/>
            <person name="Yu Z."/>
            <person name="Xu H.Jr."/>
            <person name="Zheng T."/>
        </authorList>
    </citation>
    <scope>NUCLEOTIDE SEQUENCE [LARGE SCALE GENOMIC DNA]</scope>
    <source>
        <strain evidence="16 17">KD52</strain>
    </source>
</reference>
<dbReference type="AlphaFoldDB" id="A0A098S5D7"/>
<feature type="domain" description="HhH-GPD" evidence="15">
    <location>
        <begin position="36"/>
        <end position="189"/>
    </location>
</feature>
<evidence type="ECO:0000256" key="8">
    <source>
        <dbReference type="ARBA" id="ARBA00022763"/>
    </source>
</evidence>
<sequence>MSFFTNQLKVWFSQSHRPLPWKGEKDAYLIWLSEIILQQTRVEQGLPYFERFRERFPTVHDLANAPEDTIMKTWEGLGYYSRARNLHAAAKYIVHTLKGKFPSTYEGIRALKGVGPYTAAAIASFAYELPYAVVDGNVFRVLSRFWGIQTPIDSTEGKKQFANLADRALQASSLAPSQHNQAMMDFGAIHCKPKAPLCSHCPLNGQCAAFQNKKVDQLPVKSKKIKKKNRYFHYLVVNAGPQVMLRKRTEKDIWRNLYEFPVLEWPEAKASEQEIRRSAPWEACIGDRPARIEQISPPQQQTLTHQKIQAVFWEIHLEDEPPSISELAPYILADRKNLSNFAFPKIIDWYLGDNSLYLKLV</sequence>
<evidence type="ECO:0000256" key="1">
    <source>
        <dbReference type="ARBA" id="ARBA00000843"/>
    </source>
</evidence>
<dbReference type="Gene3D" id="3.90.79.10">
    <property type="entry name" value="Nucleoside Triphosphate Pyrophosphohydrolase"/>
    <property type="match status" value="1"/>
</dbReference>
<comment type="caution">
    <text evidence="16">The sequence shown here is derived from an EMBL/GenBank/DDBJ whole genome shotgun (WGS) entry which is preliminary data.</text>
</comment>
<protein>
    <recommendedName>
        <fullName evidence="5 14">Adenine DNA glycosylase</fullName>
        <ecNumber evidence="4 14">3.2.2.31</ecNumber>
    </recommendedName>
</protein>
<gene>
    <name evidence="16" type="ORF">IX84_13555</name>
</gene>
<dbReference type="Pfam" id="PF00633">
    <property type="entry name" value="HHH"/>
    <property type="match status" value="1"/>
</dbReference>
<keyword evidence="17" id="KW-1185">Reference proteome</keyword>
<evidence type="ECO:0000256" key="3">
    <source>
        <dbReference type="ARBA" id="ARBA00008343"/>
    </source>
</evidence>
<evidence type="ECO:0000256" key="14">
    <source>
        <dbReference type="RuleBase" id="RU365096"/>
    </source>
</evidence>
<keyword evidence="13 14" id="KW-0326">Glycosidase</keyword>
<dbReference type="GO" id="GO:0006298">
    <property type="term" value="P:mismatch repair"/>
    <property type="evidence" value="ECO:0007669"/>
    <property type="project" value="TreeGrafter"/>
</dbReference>
<evidence type="ECO:0000313" key="16">
    <source>
        <dbReference type="EMBL" id="KGE87574.1"/>
    </source>
</evidence>
<dbReference type="Gene3D" id="1.10.1670.10">
    <property type="entry name" value="Helix-hairpin-Helix base-excision DNA repair enzymes (C-terminal)"/>
    <property type="match status" value="1"/>
</dbReference>
<dbReference type="SUPFAM" id="SSF55811">
    <property type="entry name" value="Nudix"/>
    <property type="match status" value="1"/>
</dbReference>
<comment type="cofactor">
    <cofactor evidence="14">
        <name>[4Fe-4S] cluster</name>
        <dbReference type="ChEBI" id="CHEBI:49883"/>
    </cofactor>
    <text evidence="14">Binds 1 [4Fe-4S] cluster.</text>
</comment>
<dbReference type="SUPFAM" id="SSF48150">
    <property type="entry name" value="DNA-glycosylase"/>
    <property type="match status" value="1"/>
</dbReference>
<evidence type="ECO:0000256" key="2">
    <source>
        <dbReference type="ARBA" id="ARBA00002933"/>
    </source>
</evidence>
<dbReference type="FunFam" id="1.10.340.30:FF:000002">
    <property type="entry name" value="Adenine DNA glycosylase"/>
    <property type="match status" value="1"/>
</dbReference>
<keyword evidence="12" id="KW-0234">DNA repair</keyword>
<dbReference type="InterPro" id="IPR005760">
    <property type="entry name" value="A/G_AdeGlyc_MutY"/>
</dbReference>
<proteinExistence type="inferred from homology"/>
<dbReference type="GO" id="GO:0035485">
    <property type="term" value="F:adenine/guanine mispair binding"/>
    <property type="evidence" value="ECO:0007669"/>
    <property type="project" value="TreeGrafter"/>
</dbReference>
<dbReference type="InterPro" id="IPR023170">
    <property type="entry name" value="HhH_base_excis_C"/>
</dbReference>
<evidence type="ECO:0000256" key="13">
    <source>
        <dbReference type="ARBA" id="ARBA00023295"/>
    </source>
</evidence>
<dbReference type="STRING" id="1524460.IX84_13555"/>
<dbReference type="InterPro" id="IPR000445">
    <property type="entry name" value="HhH_motif"/>
</dbReference>
<dbReference type="GO" id="GO:0034039">
    <property type="term" value="F:8-oxo-7,8-dihydroguanine DNA N-glycosylase activity"/>
    <property type="evidence" value="ECO:0007669"/>
    <property type="project" value="TreeGrafter"/>
</dbReference>
<dbReference type="Pfam" id="PF00730">
    <property type="entry name" value="HhH-GPD"/>
    <property type="match status" value="1"/>
</dbReference>
<dbReference type="Proteomes" id="UP000029736">
    <property type="component" value="Unassembled WGS sequence"/>
</dbReference>
<dbReference type="CDD" id="cd00056">
    <property type="entry name" value="ENDO3c"/>
    <property type="match status" value="1"/>
</dbReference>
<keyword evidence="7" id="KW-0479">Metal-binding</keyword>
<evidence type="ECO:0000256" key="10">
    <source>
        <dbReference type="ARBA" id="ARBA00023004"/>
    </source>
</evidence>
<evidence type="ECO:0000256" key="4">
    <source>
        <dbReference type="ARBA" id="ARBA00012045"/>
    </source>
</evidence>
<dbReference type="GO" id="GO:0046872">
    <property type="term" value="F:metal ion binding"/>
    <property type="evidence" value="ECO:0007669"/>
    <property type="project" value="UniProtKB-UniRule"/>
</dbReference>
<evidence type="ECO:0000256" key="12">
    <source>
        <dbReference type="ARBA" id="ARBA00023204"/>
    </source>
</evidence>
<dbReference type="GO" id="GO:0032357">
    <property type="term" value="F:oxidized purine DNA binding"/>
    <property type="evidence" value="ECO:0007669"/>
    <property type="project" value="TreeGrafter"/>
</dbReference>
<comment type="catalytic activity">
    <reaction evidence="1 14">
        <text>Hydrolyzes free adenine bases from 7,8-dihydro-8-oxoguanine:adenine mismatched double-stranded DNA, leaving an apurinic site.</text>
        <dbReference type="EC" id="3.2.2.31"/>
    </reaction>
</comment>
<dbReference type="InterPro" id="IPR015797">
    <property type="entry name" value="NUDIX_hydrolase-like_dom_sf"/>
</dbReference>
<dbReference type="Pfam" id="PF14815">
    <property type="entry name" value="NUDIX_4"/>
    <property type="match status" value="1"/>
</dbReference>
<keyword evidence="8 14" id="KW-0227">DNA damage</keyword>
<evidence type="ECO:0000313" key="17">
    <source>
        <dbReference type="Proteomes" id="UP000029736"/>
    </source>
</evidence>
<comment type="function">
    <text evidence="2">Adenine glycosylase active on G-A mispairs. MutY also corrects error-prone DNA synthesis past GO lesions which are due to the oxidatively damaged form of guanine: 7,8-dihydro-8-oxoguanine (8-oxo-dGTP).</text>
</comment>
<evidence type="ECO:0000256" key="9">
    <source>
        <dbReference type="ARBA" id="ARBA00022801"/>
    </source>
</evidence>
<accession>A0A098S5D7</accession>
<dbReference type="PANTHER" id="PTHR42944:SF1">
    <property type="entry name" value="ADENINE DNA GLYCOSYLASE"/>
    <property type="match status" value="1"/>
</dbReference>
<name>A0A098S5D7_9BACT</name>
<dbReference type="PANTHER" id="PTHR42944">
    <property type="entry name" value="ADENINE DNA GLYCOSYLASE"/>
    <property type="match status" value="1"/>
</dbReference>
<evidence type="ECO:0000256" key="6">
    <source>
        <dbReference type="ARBA" id="ARBA00022485"/>
    </source>
</evidence>
<evidence type="ECO:0000259" key="15">
    <source>
        <dbReference type="SMART" id="SM00478"/>
    </source>
</evidence>
<dbReference type="InterPro" id="IPR029119">
    <property type="entry name" value="MutY_C"/>
</dbReference>
<dbReference type="CDD" id="cd03431">
    <property type="entry name" value="NUDIX_DNA_Glycosylase_C-MutY"/>
    <property type="match status" value="1"/>
</dbReference>
<dbReference type="GO" id="GO:0051539">
    <property type="term" value="F:4 iron, 4 sulfur cluster binding"/>
    <property type="evidence" value="ECO:0007669"/>
    <property type="project" value="UniProtKB-UniRule"/>
</dbReference>